<dbReference type="Proteomes" id="UP000514752">
    <property type="component" value="Chromosome"/>
</dbReference>
<evidence type="ECO:0000259" key="18">
    <source>
        <dbReference type="PROSITE" id="PS51217"/>
    </source>
</evidence>
<comment type="domain">
    <text evidence="15">The C-terminal domain has nuclease activity and interacts with RecD. It interacts with RecA, facilitating its loading onto ssDNA.</text>
</comment>
<comment type="miscellaneous">
    <text evidence="15">In the RecBCD complex, RecB has a slow 3'-5' helicase, an exonuclease activity and loads RecA onto ssDNA, RecD has a fast 5'-3' helicase activity, while RecC stimulates the ATPase and processivity of the RecB helicase and contributes to recognition of the Chi site.</text>
</comment>
<evidence type="ECO:0000256" key="10">
    <source>
        <dbReference type="ARBA" id="ARBA00023125"/>
    </source>
</evidence>
<organism evidence="19 20">
    <name type="scientific">Neisseria shayeganii</name>
    <dbReference type="NCBI Taxonomy" id="607712"/>
    <lineage>
        <taxon>Bacteria</taxon>
        <taxon>Pseudomonadati</taxon>
        <taxon>Pseudomonadota</taxon>
        <taxon>Betaproteobacteria</taxon>
        <taxon>Neisseriales</taxon>
        <taxon>Neisseriaceae</taxon>
        <taxon>Neisseria</taxon>
    </lineage>
</organism>
<dbReference type="PANTHER" id="PTHR11070">
    <property type="entry name" value="UVRD / RECB / PCRA DNA HELICASE FAMILY MEMBER"/>
    <property type="match status" value="1"/>
</dbReference>
<accession>A0A7D7N7K4</accession>
<keyword evidence="4 15" id="KW-0227">DNA damage</keyword>
<dbReference type="KEGG" id="nsg:H3L94_00010"/>
<dbReference type="InterPro" id="IPR014016">
    <property type="entry name" value="UvrD-like_ATP-bd"/>
</dbReference>
<feature type="binding site" evidence="15">
    <location>
        <position position="965"/>
    </location>
    <ligand>
        <name>Mg(2+)</name>
        <dbReference type="ChEBI" id="CHEBI:18420"/>
    </ligand>
</feature>
<dbReference type="EMBL" id="CP059567">
    <property type="protein sequence ID" value="QMT40501.1"/>
    <property type="molecule type" value="Genomic_DNA"/>
</dbReference>
<dbReference type="GO" id="GO:0000724">
    <property type="term" value="P:double-strand break repair via homologous recombination"/>
    <property type="evidence" value="ECO:0007669"/>
    <property type="project" value="UniProtKB-UniRule"/>
</dbReference>
<gene>
    <name evidence="15 19" type="primary">recB</name>
    <name evidence="19" type="ORF">H3L94_00010</name>
</gene>
<keyword evidence="9 15" id="KW-0460">Magnesium</keyword>
<dbReference type="SUPFAM" id="SSF52540">
    <property type="entry name" value="P-loop containing nucleoside triphosphate hydrolases"/>
    <property type="match status" value="1"/>
</dbReference>
<dbReference type="InterPro" id="IPR011335">
    <property type="entry name" value="Restrct_endonuc-II-like"/>
</dbReference>
<evidence type="ECO:0000256" key="3">
    <source>
        <dbReference type="ARBA" id="ARBA00022741"/>
    </source>
</evidence>
<comment type="subunit">
    <text evidence="15">Heterotrimer of RecB, RecC and RecD. All subunits contribute to DNA-binding. Interacts with RecA.</text>
</comment>
<evidence type="ECO:0000256" key="1">
    <source>
        <dbReference type="ARBA" id="ARBA00022722"/>
    </source>
</evidence>
<dbReference type="InterPro" id="IPR027417">
    <property type="entry name" value="P-loop_NTPase"/>
</dbReference>
<evidence type="ECO:0000256" key="12">
    <source>
        <dbReference type="ARBA" id="ARBA00023235"/>
    </source>
</evidence>
<dbReference type="GO" id="GO:0008854">
    <property type="term" value="F:exodeoxyribonuclease V activity"/>
    <property type="evidence" value="ECO:0007669"/>
    <property type="project" value="UniProtKB-EC"/>
</dbReference>
<evidence type="ECO:0000256" key="2">
    <source>
        <dbReference type="ARBA" id="ARBA00022723"/>
    </source>
</evidence>
<keyword evidence="11 15" id="KW-0234">DNA repair</keyword>
<dbReference type="RefSeq" id="WP_182122154.1">
    <property type="nucleotide sequence ID" value="NZ_CP059567.1"/>
</dbReference>
<dbReference type="PROSITE" id="PS51217">
    <property type="entry name" value="UVRD_HELICASE_CTER"/>
    <property type="match status" value="1"/>
</dbReference>
<dbReference type="GO" id="GO:0009338">
    <property type="term" value="C:exodeoxyribonuclease V complex"/>
    <property type="evidence" value="ECO:0007669"/>
    <property type="project" value="TreeGrafter"/>
</dbReference>
<comment type="function">
    <text evidence="15">A helicase/nuclease that prepares dsDNA breaks (DSB) for recombinational DNA repair. Binds to DSBs and unwinds DNA via a highly rapid and processive ATP-dependent bidirectional helicase activity. Unwinds dsDNA until it encounters a Chi (crossover hotspot instigator) sequence from the 3' direction. Cuts ssDNA a few nucleotides 3' to the Chi site. The properties and activities of the enzyme are changed at Chi. The Chi-altered holoenzyme produces a long 3'-ssDNA overhang and facilitates RecA-binding to the ssDNA for homologous DNA recombination and repair. Holoenzyme degrades any linearized DNA that is unable to undergo homologous recombination. In the holoenzyme this subunit contributes ATPase, 3'-5' helicase, exonuclease activity and loads RecA onto ssDNA.</text>
</comment>
<protein>
    <recommendedName>
        <fullName evidence="15">RecBCD enzyme subunit RecB</fullName>
        <ecNumber evidence="15">3.1.11.5</ecNumber>
        <ecNumber evidence="15">5.6.2.4</ecNumber>
    </recommendedName>
    <alternativeName>
        <fullName evidence="15">DNA 3'-5' helicase subunit RecB</fullName>
    </alternativeName>
    <alternativeName>
        <fullName evidence="15">Exonuclease V subunit RecB</fullName>
        <shortName evidence="15">ExoV subunit RecB</shortName>
    </alternativeName>
    <alternativeName>
        <fullName evidence="15">Helicase/nuclease RecBCD subunit RecB</fullName>
    </alternativeName>
</protein>
<dbReference type="InterPro" id="IPR000212">
    <property type="entry name" value="DNA_helicase_UvrD/REP"/>
</dbReference>
<dbReference type="PANTHER" id="PTHR11070:SF23">
    <property type="entry name" value="RECBCD ENZYME SUBUNIT RECB"/>
    <property type="match status" value="1"/>
</dbReference>
<keyword evidence="12 15" id="KW-0413">Isomerase</keyword>
<keyword evidence="6 15" id="KW-0347">Helicase</keyword>
<comment type="catalytic activity">
    <reaction evidence="13 15">
        <text>Couples ATP hydrolysis with the unwinding of duplex DNA by translocating in the 3'-5' direction.</text>
        <dbReference type="EC" id="5.6.2.4"/>
    </reaction>
</comment>
<evidence type="ECO:0000256" key="13">
    <source>
        <dbReference type="ARBA" id="ARBA00034617"/>
    </source>
</evidence>
<evidence type="ECO:0000256" key="6">
    <source>
        <dbReference type="ARBA" id="ARBA00022806"/>
    </source>
</evidence>
<dbReference type="HAMAP" id="MF_01485">
    <property type="entry name" value="RecB"/>
    <property type="match status" value="1"/>
</dbReference>
<dbReference type="EC" id="5.6.2.4" evidence="15"/>
<keyword evidence="3 15" id="KW-0547">Nucleotide-binding</keyword>
<dbReference type="PROSITE" id="PS51198">
    <property type="entry name" value="UVRD_HELICASE_ATP_BIND"/>
    <property type="match status" value="1"/>
</dbReference>
<dbReference type="Gene3D" id="3.40.50.300">
    <property type="entry name" value="P-loop containing nucleotide triphosphate hydrolases"/>
    <property type="match status" value="2"/>
</dbReference>
<evidence type="ECO:0000256" key="11">
    <source>
        <dbReference type="ARBA" id="ARBA00023204"/>
    </source>
</evidence>
<comment type="domain">
    <text evidence="15">The N-terminal DNA-binding domain is a ssDNA-dependent ATPase and has ATP-dependent 3'-5' helicase function. This domain interacts with RecC.</text>
</comment>
<dbReference type="NCBIfam" id="TIGR00609">
    <property type="entry name" value="recB"/>
    <property type="match status" value="1"/>
</dbReference>
<evidence type="ECO:0000256" key="5">
    <source>
        <dbReference type="ARBA" id="ARBA00022801"/>
    </source>
</evidence>
<feature type="region of interest" description="Nuclease activity, interacts with RecD and RecA" evidence="15">
    <location>
        <begin position="903"/>
        <end position="1181"/>
    </location>
</feature>
<dbReference type="Pfam" id="PF13361">
    <property type="entry name" value="UvrD_C"/>
    <property type="match status" value="1"/>
</dbReference>
<keyword evidence="7 15" id="KW-0269">Exonuclease</keyword>
<dbReference type="Gene3D" id="1.10.3170.10">
    <property type="entry name" value="Recbcd, chain B, domain 2"/>
    <property type="match status" value="1"/>
</dbReference>
<dbReference type="GO" id="GO:0003677">
    <property type="term" value="F:DNA binding"/>
    <property type="evidence" value="ECO:0007669"/>
    <property type="project" value="UniProtKB-UniRule"/>
</dbReference>
<evidence type="ECO:0000256" key="8">
    <source>
        <dbReference type="ARBA" id="ARBA00022840"/>
    </source>
</evidence>
<evidence type="ECO:0000259" key="17">
    <source>
        <dbReference type="PROSITE" id="PS51198"/>
    </source>
</evidence>
<evidence type="ECO:0000313" key="19">
    <source>
        <dbReference type="EMBL" id="QMT40501.1"/>
    </source>
</evidence>
<dbReference type="Pfam" id="PF00580">
    <property type="entry name" value="UvrD-helicase"/>
    <property type="match status" value="1"/>
</dbReference>
<keyword evidence="5 15" id="KW-0378">Hydrolase</keyword>
<dbReference type="GO" id="GO:0000287">
    <property type="term" value="F:magnesium ion binding"/>
    <property type="evidence" value="ECO:0007669"/>
    <property type="project" value="UniProtKB-UniRule"/>
</dbReference>
<keyword evidence="10 15" id="KW-0238">DNA-binding</keyword>
<dbReference type="InterPro" id="IPR014017">
    <property type="entry name" value="DNA_helicase_UvrD-like_C"/>
</dbReference>
<sequence length="1181" mass="129804">MHAFNPLTVPLLEPQAHLIEASAGTGKTYGIAALFTRLVLQGVPVEQILVVTFTEAATAELKTRLRARLGEAAACLQAEEGEEAAGDALLQDLLAQASAQHGRDVLAARVQAALSGFDTAAIYTIHGFCLRVLSDYAFLCGVPFELTVGDADPAARLLAAQDFWREEVADHPLHAELAAEFKLTPASVLAELSPYLKRPFLDAVVPENRLPALLADYEAAWAAVRDALPQLEAGFRRLHPQLNKRTFNGKTFDTLFTELAQAAESGLHRRSFSKPENLLKFEAGYLKDAVNKGKEIDEAEAAGLAPLAEFGRCFLAIEQAKAEAVVRLKLACWGYLNRRLAEDKQRRAQRDFDDLLLDVHTALTEGSRAADLAEALAQKWQVALIDEFQDTDPLQYAVFKTAFIDRGLPVFLVGDPKQAIYGFRGADIHAYLDAAANTPSRYTLATNYRSSRAVVDGIGRLFSRRAAPFVLADIPYVPVAAHRAQGALQPPGAAVTVRWINPPAGADDKLPSKDVLHARAADFCAREIADRLNRARSGSLLLDGRPLEPQHIAVLVRTHNEAALAARALKKRGVRSVLLQQESVFDSEEARAFGVMLSFWLHPQHTENLRFLLGSVLYGRTAADLAALNENEAALAGWIALAEDARNLWQQQGVYAAAARFARASSLEAHLLATRNERSLTNFWQLAELAAEAAADLPAPAALPEWLARQAGRGIGKERMLRLESDENLVKIVTMHAAKGLEYPLVFCPFVWDASSRDTAEWALLHQDNGRSLLLARAQLSEAHQEQLFAEAMGERLRLLYVALTRAREELVLYAAACSSTADNALAYLLAEEDGDCHRIRAGWQALKNQALAEALKQAWHSLISAAPSSDLQWREDEPPEADYRATDPMQGRYRACTWPPRPWRFIRHTSFTGLTRQAATAEDGLPEQDWLEHQSAAPAGESEAVPETALLAFPRGARAGVCLHAVLEHTDFNRPAAEQAEAYADILRGYGYDPDSHLAAALEMAAAAAAAELDAGATLADTLPAERLPETGFVLHIENFGLPRLQRWFARSDTGLPPHAADHLAALDFHTVNGFLNGFIDLIARSPQGRVWVIDYKSNHLGKRLRDYHPEAMSAAVSEHHYYLQALIYAVAAARYLKQRRALPDTIAIRYLFLRGLNPHGTEGIWRWDIPTAALAEWLD</sequence>
<dbReference type="InterPro" id="IPR004586">
    <property type="entry name" value="RecB"/>
</dbReference>
<feature type="binding site" evidence="15">
    <location>
        <position position="1082"/>
    </location>
    <ligand>
        <name>Mg(2+)</name>
        <dbReference type="ChEBI" id="CHEBI:18420"/>
    </ligand>
</feature>
<evidence type="ECO:0000256" key="16">
    <source>
        <dbReference type="PROSITE-ProRule" id="PRU00560"/>
    </source>
</evidence>
<proteinExistence type="inferred from homology"/>
<feature type="domain" description="UvrD-like helicase C-terminal" evidence="18">
    <location>
        <begin position="476"/>
        <end position="740"/>
    </location>
</feature>
<dbReference type="InterPro" id="IPR011604">
    <property type="entry name" value="PDDEXK-like_dom_sf"/>
</dbReference>
<evidence type="ECO:0000256" key="15">
    <source>
        <dbReference type="HAMAP-Rule" id="MF_01485"/>
    </source>
</evidence>
<name>A0A7D7N7K4_9NEIS</name>
<dbReference type="Gene3D" id="3.90.320.10">
    <property type="match status" value="1"/>
</dbReference>
<keyword evidence="2 15" id="KW-0479">Metal-binding</keyword>
<evidence type="ECO:0000256" key="7">
    <source>
        <dbReference type="ARBA" id="ARBA00022839"/>
    </source>
</evidence>
<feature type="binding site" evidence="16">
    <location>
        <begin position="21"/>
        <end position="28"/>
    </location>
    <ligand>
        <name>ATP</name>
        <dbReference type="ChEBI" id="CHEBI:30616"/>
    </ligand>
</feature>
<evidence type="ECO:0000313" key="20">
    <source>
        <dbReference type="Proteomes" id="UP000514752"/>
    </source>
</evidence>
<reference evidence="19 20" key="1">
    <citation type="submission" date="2020-07" db="EMBL/GenBank/DDBJ databases">
        <title>Genomic diversity of species in the Neisseriaceae family.</title>
        <authorList>
            <person name="Vincent A.T."/>
            <person name="Bernet E."/>
            <person name="Veyrier F.J."/>
        </authorList>
    </citation>
    <scope>NUCLEOTIDE SEQUENCE [LARGE SCALE GENOMIC DNA]</scope>
    <source>
        <strain evidence="19 20">DSM 22244</strain>
    </source>
</reference>
<evidence type="ECO:0000256" key="14">
    <source>
        <dbReference type="ARBA" id="ARBA00048988"/>
    </source>
</evidence>
<evidence type="ECO:0000256" key="9">
    <source>
        <dbReference type="ARBA" id="ARBA00022842"/>
    </source>
</evidence>
<comment type="cofactor">
    <cofactor evidence="15">
        <name>Mg(2+)</name>
        <dbReference type="ChEBI" id="CHEBI:18420"/>
    </cofactor>
    <text evidence="15">Binds 1 Mg(2+) ion per subunit.</text>
</comment>
<comment type="catalytic activity">
    <reaction evidence="15">
        <text>Exonucleolytic cleavage (in the presence of ATP) in either 5'- to 3'- or 3'- to 5'-direction to yield 5'-phosphooligonucleotides.</text>
        <dbReference type="EC" id="3.1.11.5"/>
    </reaction>
</comment>
<comment type="catalytic activity">
    <reaction evidence="14 15">
        <text>ATP + H2O = ADP + phosphate + H(+)</text>
        <dbReference type="Rhea" id="RHEA:13065"/>
        <dbReference type="ChEBI" id="CHEBI:15377"/>
        <dbReference type="ChEBI" id="CHEBI:15378"/>
        <dbReference type="ChEBI" id="CHEBI:30616"/>
        <dbReference type="ChEBI" id="CHEBI:43474"/>
        <dbReference type="ChEBI" id="CHEBI:456216"/>
        <dbReference type="EC" id="5.6.2.4"/>
    </reaction>
</comment>
<dbReference type="GO" id="GO:0043138">
    <property type="term" value="F:3'-5' DNA helicase activity"/>
    <property type="evidence" value="ECO:0007669"/>
    <property type="project" value="UniProtKB-UniRule"/>
</dbReference>
<dbReference type="CDD" id="cd22352">
    <property type="entry name" value="RecB_C-like"/>
    <property type="match status" value="1"/>
</dbReference>
<keyword evidence="1 15" id="KW-0540">Nuclease</keyword>
<feature type="region of interest" description="DNA-binding and helicase activity, interacts with RecC" evidence="15">
    <location>
        <begin position="1"/>
        <end position="857"/>
    </location>
</feature>
<feature type="binding site" evidence="15">
    <location>
        <position position="1096"/>
    </location>
    <ligand>
        <name>Mg(2+)</name>
        <dbReference type="ChEBI" id="CHEBI:18420"/>
    </ligand>
</feature>
<evidence type="ECO:0000256" key="4">
    <source>
        <dbReference type="ARBA" id="ARBA00022763"/>
    </source>
</evidence>
<comment type="similarity">
    <text evidence="15">Belongs to the helicase family. UvrD subfamily.</text>
</comment>
<feature type="active site" description="For nuclease activity" evidence="15">
    <location>
        <position position="1096"/>
    </location>
</feature>
<dbReference type="GO" id="GO:0005829">
    <property type="term" value="C:cytosol"/>
    <property type="evidence" value="ECO:0007669"/>
    <property type="project" value="TreeGrafter"/>
</dbReference>
<dbReference type="Pfam" id="PF12705">
    <property type="entry name" value="PDDEXK_1"/>
    <property type="match status" value="1"/>
</dbReference>
<feature type="domain" description="UvrD-like helicase ATP-binding" evidence="17">
    <location>
        <begin position="1"/>
        <end position="451"/>
    </location>
</feature>
<dbReference type="GO" id="GO:0005524">
    <property type="term" value="F:ATP binding"/>
    <property type="evidence" value="ECO:0007669"/>
    <property type="project" value="UniProtKB-UniRule"/>
</dbReference>
<dbReference type="Gene3D" id="1.10.486.10">
    <property type="entry name" value="PCRA, domain 4"/>
    <property type="match status" value="1"/>
</dbReference>
<dbReference type="EC" id="3.1.11.5" evidence="15"/>
<dbReference type="InterPro" id="IPR038726">
    <property type="entry name" value="PDDEXK_AddAB-type"/>
</dbReference>
<keyword evidence="8 15" id="KW-0067">ATP-binding</keyword>
<dbReference type="SUPFAM" id="SSF52980">
    <property type="entry name" value="Restriction endonuclease-like"/>
    <property type="match status" value="1"/>
</dbReference>
<dbReference type="AlphaFoldDB" id="A0A7D7N7K4"/>